<gene>
    <name evidence="1" type="ORF">RxyAA322_03350</name>
</gene>
<dbReference type="AlphaFoldDB" id="A0A510HEV6"/>
<dbReference type="Proteomes" id="UP000318065">
    <property type="component" value="Chromosome"/>
</dbReference>
<dbReference type="EMBL" id="AP019791">
    <property type="protein sequence ID" value="BBL78481.1"/>
    <property type="molecule type" value="Genomic_DNA"/>
</dbReference>
<proteinExistence type="predicted"/>
<accession>A0A510HEV6</accession>
<name>A0A510HEV6_9ACTN</name>
<organism evidence="1 2">
    <name type="scientific">Rubrobacter xylanophilus</name>
    <dbReference type="NCBI Taxonomy" id="49319"/>
    <lineage>
        <taxon>Bacteria</taxon>
        <taxon>Bacillati</taxon>
        <taxon>Actinomycetota</taxon>
        <taxon>Rubrobacteria</taxon>
        <taxon>Rubrobacterales</taxon>
        <taxon>Rubrobacteraceae</taxon>
        <taxon>Rubrobacter</taxon>
    </lineage>
</organism>
<evidence type="ECO:0000313" key="1">
    <source>
        <dbReference type="EMBL" id="BBL78481.1"/>
    </source>
</evidence>
<keyword evidence="2" id="KW-1185">Reference proteome</keyword>
<sequence>MTSRLYRTTRPLAAQVALMLCRLGIGEVGTPTTTGLITLYVSGLILLDGRQTHTHAWRSFCLAELTMRSTGF</sequence>
<reference evidence="1" key="1">
    <citation type="journal article" date="2019" name="Microbiol. Resour. Announc.">
        <title>Complete Genome Sequence of Rubrobacter xylanophilus Strain AA3-22, Isolated from Arima Onsen in Japan.</title>
        <authorList>
            <person name="Tomariguchi N."/>
            <person name="Miyazaki K."/>
        </authorList>
    </citation>
    <scope>NUCLEOTIDE SEQUENCE [LARGE SCALE GENOMIC DNA]</scope>
    <source>
        <strain evidence="1">AA3-22</strain>
    </source>
</reference>
<protein>
    <submittedName>
        <fullName evidence="1">Uncharacterized protein</fullName>
    </submittedName>
</protein>
<evidence type="ECO:0000313" key="2">
    <source>
        <dbReference type="Proteomes" id="UP000318065"/>
    </source>
</evidence>